<comment type="caution">
    <text evidence="1">The sequence shown here is derived from an EMBL/GenBank/DDBJ whole genome shotgun (WGS) entry which is preliminary data.</text>
</comment>
<reference evidence="1 2" key="1">
    <citation type="submission" date="2023-02" db="EMBL/GenBank/DDBJ databases">
        <title>Vibrio intestini sp. nov., a close relative of Vibrio cholerae isolated from the intestine of Healthy Culter dabryi.</title>
        <authorList>
            <person name="Wu N."/>
        </authorList>
    </citation>
    <scope>NUCLEOTIDE SEQUENCE [LARGE SCALE GENOMIC DNA]</scope>
    <source>
        <strain evidence="1 2">DSL-7</strain>
    </source>
</reference>
<dbReference type="EMBL" id="JARBFT010000015">
    <property type="protein sequence ID" value="MDE1515807.1"/>
    <property type="molecule type" value="Genomic_DNA"/>
</dbReference>
<name>A0ABT5V3T0_9VIBR</name>
<sequence>MKHGLLRARLVVWWLLLLILLTALLAAWRAVWVDTAQTAIDITRLRMIERANLYKQQWLLQGRPNRLPIEQDQIVIQHGWVFPKREQTVDCEAVLSLLYPQRTLLNQWPRVTGIDLADGYRCHYQYGEREYIEVELNGRHFAVDIKLLM</sequence>
<gene>
    <name evidence="1" type="ORF">PUN32_12360</name>
</gene>
<accession>A0ABT5V3T0</accession>
<dbReference type="Proteomes" id="UP001216189">
    <property type="component" value="Unassembled WGS sequence"/>
</dbReference>
<dbReference type="RefSeq" id="WP_274723495.1">
    <property type="nucleotide sequence ID" value="NZ_JARBFT010000015.1"/>
</dbReference>
<proteinExistence type="predicted"/>
<evidence type="ECO:0000313" key="2">
    <source>
        <dbReference type="Proteomes" id="UP001216189"/>
    </source>
</evidence>
<keyword evidence="2" id="KW-1185">Reference proteome</keyword>
<protein>
    <submittedName>
        <fullName evidence="1">MSHA biogenesis protein MshF</fullName>
    </submittedName>
</protein>
<organism evidence="1 2">
    <name type="scientific">Vibrio chanodichtyis</name>
    <dbReference type="NCBI Taxonomy" id="3027932"/>
    <lineage>
        <taxon>Bacteria</taxon>
        <taxon>Pseudomonadati</taxon>
        <taxon>Pseudomonadota</taxon>
        <taxon>Gammaproteobacteria</taxon>
        <taxon>Vibrionales</taxon>
        <taxon>Vibrionaceae</taxon>
        <taxon>Vibrio</taxon>
    </lineage>
</organism>
<evidence type="ECO:0000313" key="1">
    <source>
        <dbReference type="EMBL" id="MDE1515807.1"/>
    </source>
</evidence>